<proteinExistence type="predicted"/>
<organism evidence="1 2">
    <name type="scientific">Coprinopsis marcescibilis</name>
    <name type="common">Agaric fungus</name>
    <name type="synonym">Psathyrella marcescibilis</name>
    <dbReference type="NCBI Taxonomy" id="230819"/>
    <lineage>
        <taxon>Eukaryota</taxon>
        <taxon>Fungi</taxon>
        <taxon>Dikarya</taxon>
        <taxon>Basidiomycota</taxon>
        <taxon>Agaricomycotina</taxon>
        <taxon>Agaricomycetes</taxon>
        <taxon>Agaricomycetidae</taxon>
        <taxon>Agaricales</taxon>
        <taxon>Agaricineae</taxon>
        <taxon>Psathyrellaceae</taxon>
        <taxon>Coprinopsis</taxon>
    </lineage>
</organism>
<sequence>MRLCFAVRLERRGGLTLGLTFDFSCCIPLHATSEFPLSYATAGPLAEVCTFHFICTLDPSCFNSPDILPV</sequence>
<keyword evidence="2" id="KW-1185">Reference proteome</keyword>
<evidence type="ECO:0000313" key="2">
    <source>
        <dbReference type="Proteomes" id="UP000307440"/>
    </source>
</evidence>
<protein>
    <submittedName>
        <fullName evidence="1">Uncharacterized protein</fullName>
    </submittedName>
</protein>
<name>A0A5C3KVE4_COPMA</name>
<dbReference type="AlphaFoldDB" id="A0A5C3KVE4"/>
<dbReference type="EMBL" id="ML210199">
    <property type="protein sequence ID" value="TFK24506.1"/>
    <property type="molecule type" value="Genomic_DNA"/>
</dbReference>
<dbReference type="Proteomes" id="UP000307440">
    <property type="component" value="Unassembled WGS sequence"/>
</dbReference>
<gene>
    <name evidence="1" type="ORF">FA15DRAFT_413019</name>
</gene>
<accession>A0A5C3KVE4</accession>
<reference evidence="1 2" key="1">
    <citation type="journal article" date="2019" name="Nat. Ecol. Evol.">
        <title>Megaphylogeny resolves global patterns of mushroom evolution.</title>
        <authorList>
            <person name="Varga T."/>
            <person name="Krizsan K."/>
            <person name="Foldi C."/>
            <person name="Dima B."/>
            <person name="Sanchez-Garcia M."/>
            <person name="Sanchez-Ramirez S."/>
            <person name="Szollosi G.J."/>
            <person name="Szarkandi J.G."/>
            <person name="Papp V."/>
            <person name="Albert L."/>
            <person name="Andreopoulos W."/>
            <person name="Angelini C."/>
            <person name="Antonin V."/>
            <person name="Barry K.W."/>
            <person name="Bougher N.L."/>
            <person name="Buchanan P."/>
            <person name="Buyck B."/>
            <person name="Bense V."/>
            <person name="Catcheside P."/>
            <person name="Chovatia M."/>
            <person name="Cooper J."/>
            <person name="Damon W."/>
            <person name="Desjardin D."/>
            <person name="Finy P."/>
            <person name="Geml J."/>
            <person name="Haridas S."/>
            <person name="Hughes K."/>
            <person name="Justo A."/>
            <person name="Karasinski D."/>
            <person name="Kautmanova I."/>
            <person name="Kiss B."/>
            <person name="Kocsube S."/>
            <person name="Kotiranta H."/>
            <person name="LaButti K.M."/>
            <person name="Lechner B.E."/>
            <person name="Liimatainen K."/>
            <person name="Lipzen A."/>
            <person name="Lukacs Z."/>
            <person name="Mihaltcheva S."/>
            <person name="Morgado L.N."/>
            <person name="Niskanen T."/>
            <person name="Noordeloos M.E."/>
            <person name="Ohm R.A."/>
            <person name="Ortiz-Santana B."/>
            <person name="Ovrebo C."/>
            <person name="Racz N."/>
            <person name="Riley R."/>
            <person name="Savchenko A."/>
            <person name="Shiryaev A."/>
            <person name="Soop K."/>
            <person name="Spirin V."/>
            <person name="Szebenyi C."/>
            <person name="Tomsovsky M."/>
            <person name="Tulloss R.E."/>
            <person name="Uehling J."/>
            <person name="Grigoriev I.V."/>
            <person name="Vagvolgyi C."/>
            <person name="Papp T."/>
            <person name="Martin F.M."/>
            <person name="Miettinen O."/>
            <person name="Hibbett D.S."/>
            <person name="Nagy L.G."/>
        </authorList>
    </citation>
    <scope>NUCLEOTIDE SEQUENCE [LARGE SCALE GENOMIC DNA]</scope>
    <source>
        <strain evidence="1 2">CBS 121175</strain>
    </source>
</reference>
<evidence type="ECO:0000313" key="1">
    <source>
        <dbReference type="EMBL" id="TFK24506.1"/>
    </source>
</evidence>